<organism evidence="13 14">
    <name type="scientific">Nannochloropsis salina CCMP1776</name>
    <dbReference type="NCBI Taxonomy" id="1027361"/>
    <lineage>
        <taxon>Eukaryota</taxon>
        <taxon>Sar</taxon>
        <taxon>Stramenopiles</taxon>
        <taxon>Ochrophyta</taxon>
        <taxon>Eustigmatophyceae</taxon>
        <taxon>Eustigmatales</taxon>
        <taxon>Monodopsidaceae</taxon>
        <taxon>Microchloropsis</taxon>
        <taxon>Microchloropsis salina</taxon>
    </lineage>
</organism>
<dbReference type="Gene3D" id="1.10.10.10">
    <property type="entry name" value="Winged helix-like DNA-binding domain superfamily/Winged helix DNA-binding domain"/>
    <property type="match status" value="2"/>
</dbReference>
<dbReference type="SUPFAM" id="SSF158702">
    <property type="entry name" value="Sec63 N-terminal domain-like"/>
    <property type="match status" value="2"/>
</dbReference>
<keyword evidence="6" id="KW-0347">Helicase</keyword>
<evidence type="ECO:0000259" key="11">
    <source>
        <dbReference type="PROSITE" id="PS51192"/>
    </source>
</evidence>
<comment type="subcellular location">
    <subcellularLocation>
        <location evidence="1">Nucleus</location>
    </subcellularLocation>
</comment>
<evidence type="ECO:0000313" key="13">
    <source>
        <dbReference type="EMBL" id="TFJ80001.1"/>
    </source>
</evidence>
<dbReference type="FunFam" id="1.10.3380.10:FF:000001">
    <property type="entry name" value="U5 small nuclear ribonucleoprotein helicase"/>
    <property type="match status" value="1"/>
</dbReference>
<dbReference type="Proteomes" id="UP000355283">
    <property type="component" value="Unassembled WGS sequence"/>
</dbReference>
<dbReference type="GO" id="GO:0003678">
    <property type="term" value="F:DNA helicase activity"/>
    <property type="evidence" value="ECO:0007669"/>
    <property type="project" value="TreeGrafter"/>
</dbReference>
<dbReference type="EC" id="3.6.4.13" evidence="2"/>
<feature type="compositionally biased region" description="Basic and acidic residues" evidence="10">
    <location>
        <begin position="43"/>
        <end position="55"/>
    </location>
</feature>
<protein>
    <recommendedName>
        <fullName evidence="2">RNA helicase</fullName>
        <ecNumber evidence="2">3.6.4.13</ecNumber>
    </recommendedName>
</protein>
<dbReference type="PANTHER" id="PTHR47961">
    <property type="entry name" value="DNA POLYMERASE THETA, PUTATIVE (AFU_ORTHOLOGUE AFUA_1G05260)-RELATED"/>
    <property type="match status" value="1"/>
</dbReference>
<comment type="catalytic activity">
    <reaction evidence="9">
        <text>ATP + H2O = ADP + phosphate + H(+)</text>
        <dbReference type="Rhea" id="RHEA:13065"/>
        <dbReference type="ChEBI" id="CHEBI:15377"/>
        <dbReference type="ChEBI" id="CHEBI:15378"/>
        <dbReference type="ChEBI" id="CHEBI:30616"/>
        <dbReference type="ChEBI" id="CHEBI:43474"/>
        <dbReference type="ChEBI" id="CHEBI:456216"/>
        <dbReference type="EC" id="3.6.4.13"/>
    </reaction>
</comment>
<dbReference type="Pfam" id="PF18149">
    <property type="entry name" value="Helicase_PWI"/>
    <property type="match status" value="1"/>
</dbReference>
<evidence type="ECO:0000256" key="5">
    <source>
        <dbReference type="ARBA" id="ARBA00022801"/>
    </source>
</evidence>
<feature type="compositionally biased region" description="Acidic residues" evidence="10">
    <location>
        <begin position="235"/>
        <end position="265"/>
    </location>
</feature>
<dbReference type="InterPro" id="IPR014756">
    <property type="entry name" value="Ig_E-set"/>
</dbReference>
<dbReference type="PROSITE" id="PS51192">
    <property type="entry name" value="HELICASE_ATP_BIND_1"/>
    <property type="match status" value="2"/>
</dbReference>
<feature type="compositionally biased region" description="Basic and acidic residues" evidence="10">
    <location>
        <begin position="2252"/>
        <end position="2261"/>
    </location>
</feature>
<dbReference type="FunFam" id="3.40.50.300:FF:000254">
    <property type="entry name" value="U5 small nuclear ribonucleoprotein helicase"/>
    <property type="match status" value="1"/>
</dbReference>
<dbReference type="Pfam" id="PF00271">
    <property type="entry name" value="Helicase_C"/>
    <property type="match status" value="1"/>
</dbReference>
<evidence type="ECO:0000256" key="10">
    <source>
        <dbReference type="SAM" id="MobiDB-lite"/>
    </source>
</evidence>
<dbReference type="SMART" id="SM00490">
    <property type="entry name" value="HELICc"/>
    <property type="match status" value="2"/>
</dbReference>
<keyword evidence="8" id="KW-0539">Nucleus</keyword>
<evidence type="ECO:0000256" key="3">
    <source>
        <dbReference type="ARBA" id="ARBA00022737"/>
    </source>
</evidence>
<evidence type="ECO:0000256" key="1">
    <source>
        <dbReference type="ARBA" id="ARBA00004123"/>
    </source>
</evidence>
<dbReference type="PANTHER" id="PTHR47961:SF4">
    <property type="entry name" value="ACTIVATING SIGNAL COINTEGRATOR 1 COMPLEX SUBUNIT 3"/>
    <property type="match status" value="1"/>
</dbReference>
<dbReference type="GO" id="GO:0003724">
    <property type="term" value="F:RNA helicase activity"/>
    <property type="evidence" value="ECO:0007669"/>
    <property type="project" value="UniProtKB-EC"/>
</dbReference>
<dbReference type="GO" id="GO:0016787">
    <property type="term" value="F:hydrolase activity"/>
    <property type="evidence" value="ECO:0007669"/>
    <property type="project" value="UniProtKB-KW"/>
</dbReference>
<keyword evidence="3" id="KW-0677">Repeat</keyword>
<feature type="compositionally biased region" description="Basic and acidic residues" evidence="10">
    <location>
        <begin position="221"/>
        <end position="234"/>
    </location>
</feature>
<accession>A0A4D9CLM1</accession>
<dbReference type="GO" id="GO:0000712">
    <property type="term" value="P:resolution of meiotic recombination intermediates"/>
    <property type="evidence" value="ECO:0007669"/>
    <property type="project" value="TreeGrafter"/>
</dbReference>
<dbReference type="Pfam" id="PF23445">
    <property type="entry name" value="WHD_SNRNP200"/>
    <property type="match status" value="2"/>
</dbReference>
<feature type="domain" description="Helicase ATP-binding" evidence="11">
    <location>
        <begin position="565"/>
        <end position="748"/>
    </location>
</feature>
<feature type="region of interest" description="Disordered" evidence="10">
    <location>
        <begin position="204"/>
        <end position="301"/>
    </location>
</feature>
<feature type="compositionally biased region" description="Basic and acidic residues" evidence="10">
    <location>
        <begin position="23"/>
        <end position="36"/>
    </location>
</feature>
<dbReference type="Gene3D" id="3.40.50.300">
    <property type="entry name" value="P-loop containing nucleotide triphosphate hydrolases"/>
    <property type="match status" value="4"/>
</dbReference>
<feature type="compositionally biased region" description="Basic and acidic residues" evidence="10">
    <location>
        <begin position="63"/>
        <end position="89"/>
    </location>
</feature>
<sequence>MSLEFEQQKKYDYTANSNLVLEADRGEGGRRRHDEATGEVEVWDEKKLSGKRMGDRVGGGRTRAPEVEERLQRSKEKRERELRGLEGGKKAAGGRTKASKKGVFSAGRGATVLTETEALEAINYRPRHSESKRAYEEMLGLIKGNIGDQPQDILRGAADEVLAILKDESLTDPRRLTEIQKLIRKLSPEKFNKLVTLGKGIHDFNTGGAGGEGQGEEEDEKQVLDEEMGVRVEFDRDEEEEEESDLDEVVEEDEDEDEDEDEEEGGQGGGKGWEHGEGHGGGLRAARDGSEMEVEEEEAGTRLSVHDVDAFWLQRQLGKYYEDANISAKLAEDVLAILGGADELDCESKLVVLLDVDKFDFIKKLMKNRGKILFCTRLKQAQSEAEKKEVEAEMLQDVELGGPAILKELYQKATAESWAADRQGEFVRKTKGEARGLGGGREEGRGAGRAGGLVEDEVGYVPTGDGGMVGGGKEGKAGKKPQQSLDLEALSFSQGSHLNSNKKVVLPEGTWRALKKGYEEVHVPAVKHIPDANERLVEIEELPAWTHRVFEGMTMLNRVQSKMCSSALYSSENLLLCAPTGAGKTNVAMLCILNEIGQHLREDGSVDLDAFKIVYVAPMKALVQECVLNFGKRLAPFGIAVRELSGDQSLTRGQINSTQVIVTTPEKWDIITRKAGDRTYTQLVRLMIIDEIHLLHDERGPVLESIVARTIRQIETTQEMVRIVGLSATLPNYEDVATFLRVNPDKGLFFFDNSYRPVPLQQQYIGITERKAIKRFQLMNEICYEKVLEQAGQNQVLIFVHSRAETAKTAKALRELAIENDTVGQFVAEDGASKAVLVHEAEQTKNEDLKDLLPYGFAIHHAGMNRADRTAVEDLFAAKHAQVLVSTATLAWGVNLPAHTVIIKGTQIYNPEKGRWTELSPLDIMQMMGRAGRPQYDSSGEGIIITQHSELQYYLSLMNRQLPVESQYVKRLADNMNAEIVLGSIQTLREAVHWLGYTYLYVRMLRNPTLYGVGVDEAEKDPLLEQRRTDLVHTAASTLDKNNLIKYDRKTGAFQVTPLGRVAAYYYITHQSMAVYADYLKPTMSDIELFRLFSLSSEFKNIHVREEEKLELAKLAARVPIPIKDSIEDSLAKVNVLLQAYISGLRLEGFALVADMQYVQQSANRIMRALFEISLKKGWAALADKTLNLCKMAERRMWLSQSPLRQFRAIPEAIARKLEKKDIPWERYFDMTPQDLGELIKLPRMGKPLHQFVHQFPKVELSVHVQPITRSLLKVELTIHPDFIFNADVHENGVLFWIMVEDADQEQILHYEPFLLKAAFAGDEHVVNFTVPILDPLPPQYFVRVVADRWLHSETVQAISFRSLILPNKFPPHTELLDLQPLPISALRAPTLLEPVLAARGYTHFNALQTQAFTELYDTDNNVLICAPPGSGKKLCAEFAMFRLFKLQALAEGDGEGQGGKVVYVHSKAEAVKNRYADWARLLGEKGPLNKRVVMLTGDATLDNKLLESADVAVSTAEAWDVLSRRWRQRKAVQQVSLFISDDLHLIGSSGGSTLEMVVSRMRLFPFELERKVRIVGLAACVANAKDIGDWIGATAHGLFNFRPDVPGVRPVPLEIHVQGFEISHFSSRMLSMAKPVYNAVAGHGGKDGKPSLVVVPSRKQAQLTAIDLITYAAAAGDPKQFLQGHGKEDMEDDEGVGKSVKEVVLRDTLAKGVGFVHQGMAETDRRRVWDLYEAGTLQVVVVPQSMVWSVTARAHAVVIMGTEYYEGREHRYVDYPMTDLLQMMGLASRPGKDRLGLCVVMCHNTKKEYLKRLLYEPLPVESHLNHFLHDHLNAEVVNKTVETQHEALQILTWTFFYRRLVQNPNYYGLRAVGSRQLSEFLSDLVESVVEDLARAKMLEVEEDVQLSPLNLGMIAAYYYVQYTTIELFASSVTAKTKVKGLLEILSSASEYGDLAIRQGEERVLQQLATRLPQKLPEGARFTETHVKALVLLQAHFSRMVLPTELRQDQRSVVGEAPRMLQALVDVVSSECWLKPCIAAMELCQMVVQGLWDRDSYLLQIPHFTKEIVKRCEALAEPVESPLGILELDDDVREKMLQLPPAKMADVARFCNAYPNIDLEWEVVGGVDCVVAGKPISVVVTLERETEDGEEEEGGLPVTTQAVAPLYPKPKMEAWWLIVGDPARNSLLFIKRVNNVAKRTRTRLNFAAPTEAGDHDLKLYFICDSYMGADQEYDLSLSVLPGESDEEESESDGEKMDVDKK</sequence>
<dbReference type="InterPro" id="IPR027417">
    <property type="entry name" value="P-loop_NTPase"/>
</dbReference>
<dbReference type="GO" id="GO:0006397">
    <property type="term" value="P:mRNA processing"/>
    <property type="evidence" value="ECO:0007669"/>
    <property type="project" value="UniProtKB-ARBA"/>
</dbReference>
<dbReference type="Gene3D" id="1.10.150.20">
    <property type="entry name" value="5' to 3' exonuclease, C-terminal subdomain"/>
    <property type="match status" value="2"/>
</dbReference>
<dbReference type="InterPro" id="IPR057842">
    <property type="entry name" value="WH_MER3"/>
</dbReference>
<dbReference type="FunFam" id="3.40.50.300:FF:000062">
    <property type="entry name" value="U5 small nuclear ribonucleoprotein helicase"/>
    <property type="match status" value="1"/>
</dbReference>
<gene>
    <name evidence="13" type="ORF">NSK_008559</name>
</gene>
<dbReference type="InterPro" id="IPR036390">
    <property type="entry name" value="WH_DNA-bd_sf"/>
</dbReference>
<dbReference type="Pfam" id="PF21188">
    <property type="entry name" value="BRR2_plug"/>
    <property type="match status" value="1"/>
</dbReference>
<feature type="region of interest" description="Disordered" evidence="10">
    <location>
        <begin position="23"/>
        <end position="104"/>
    </location>
</feature>
<dbReference type="Gene3D" id="2.60.40.150">
    <property type="entry name" value="C2 domain"/>
    <property type="match status" value="2"/>
</dbReference>
<dbReference type="CDD" id="cd18795">
    <property type="entry name" value="SF2_C_Ski2"/>
    <property type="match status" value="1"/>
</dbReference>
<dbReference type="SUPFAM" id="SSF81296">
    <property type="entry name" value="E set domains"/>
    <property type="match status" value="1"/>
</dbReference>
<dbReference type="InterPro" id="IPR035892">
    <property type="entry name" value="C2_domain_sf"/>
</dbReference>
<keyword evidence="7" id="KW-0067">ATP-binding</keyword>
<dbReference type="FunFam" id="3.40.50.300:FF:000102">
    <property type="entry name" value="RNA helicase, activating signal cointegrator 1"/>
    <property type="match status" value="1"/>
</dbReference>
<dbReference type="PIRSF" id="PIRSF039073">
    <property type="entry name" value="BRR2"/>
    <property type="match status" value="1"/>
</dbReference>
<reference evidence="13 14" key="1">
    <citation type="submission" date="2019-01" db="EMBL/GenBank/DDBJ databases">
        <title>Nuclear Genome Assembly of the Microalgal Biofuel strain Nannochloropsis salina CCMP1776.</title>
        <authorList>
            <person name="Hovde B."/>
        </authorList>
    </citation>
    <scope>NUCLEOTIDE SEQUENCE [LARGE SCALE GENOMIC DNA]</scope>
    <source>
        <strain evidence="13 14">CCMP1776</strain>
    </source>
</reference>
<dbReference type="Pfam" id="PF00270">
    <property type="entry name" value="DEAD"/>
    <property type="match status" value="2"/>
</dbReference>
<dbReference type="FunFam" id="1.10.150.20:FF:000004">
    <property type="entry name" value="U5 small nuclear ribonucleoprotein helicase"/>
    <property type="match status" value="1"/>
</dbReference>
<dbReference type="GO" id="GO:0003676">
    <property type="term" value="F:nucleic acid binding"/>
    <property type="evidence" value="ECO:0007669"/>
    <property type="project" value="InterPro"/>
</dbReference>
<dbReference type="OrthoDB" id="5575at2759"/>
<dbReference type="Gene3D" id="1.10.3380.10">
    <property type="entry name" value="Sec63 N-terminal domain-like domain"/>
    <property type="match status" value="2"/>
</dbReference>
<evidence type="ECO:0000259" key="12">
    <source>
        <dbReference type="PROSITE" id="PS51194"/>
    </source>
</evidence>
<dbReference type="SMART" id="SM00973">
    <property type="entry name" value="Sec63"/>
    <property type="match status" value="2"/>
</dbReference>
<dbReference type="GO" id="GO:0032991">
    <property type="term" value="C:protein-containing complex"/>
    <property type="evidence" value="ECO:0007669"/>
    <property type="project" value="UniProtKB-ARBA"/>
</dbReference>
<dbReference type="SUPFAM" id="SSF52540">
    <property type="entry name" value="P-loop containing nucleoside triphosphate hydrolases"/>
    <property type="match status" value="4"/>
</dbReference>
<dbReference type="InterPro" id="IPR048863">
    <property type="entry name" value="BRR2_plug"/>
</dbReference>
<evidence type="ECO:0000313" key="14">
    <source>
        <dbReference type="Proteomes" id="UP000355283"/>
    </source>
</evidence>
<dbReference type="InterPro" id="IPR050474">
    <property type="entry name" value="Hel308_SKI2-like"/>
</dbReference>
<keyword evidence="5" id="KW-0378">Hydrolase</keyword>
<dbReference type="FunFam" id="1.10.150.20:FF:000013">
    <property type="entry name" value="U5 small nuclear ribonucleoprotein kDa helicase"/>
    <property type="match status" value="1"/>
</dbReference>
<dbReference type="FunFam" id="2.60.40.150:FF:000004">
    <property type="entry name" value="RNA helicase, activating signal cointegrator 1"/>
    <property type="match status" value="1"/>
</dbReference>
<dbReference type="InterPro" id="IPR014001">
    <property type="entry name" value="Helicase_ATP-bd"/>
</dbReference>
<dbReference type="GO" id="GO:0005524">
    <property type="term" value="F:ATP binding"/>
    <property type="evidence" value="ECO:0007669"/>
    <property type="project" value="UniProtKB-KW"/>
</dbReference>
<evidence type="ECO:0000256" key="4">
    <source>
        <dbReference type="ARBA" id="ARBA00022741"/>
    </source>
</evidence>
<dbReference type="InterPro" id="IPR011545">
    <property type="entry name" value="DEAD/DEAH_box_helicase_dom"/>
</dbReference>
<proteinExistence type="predicted"/>
<evidence type="ECO:0000256" key="6">
    <source>
        <dbReference type="ARBA" id="ARBA00022806"/>
    </source>
</evidence>
<evidence type="ECO:0000256" key="8">
    <source>
        <dbReference type="ARBA" id="ARBA00023242"/>
    </source>
</evidence>
<keyword evidence="4" id="KW-0547">Nucleotide-binding</keyword>
<name>A0A4D9CLM1_9STRA</name>
<dbReference type="FunFam" id="3.40.50.300:FF:000368">
    <property type="entry name" value="U5 small nuclear ribonucleoprotein 200 kDa helicase"/>
    <property type="match status" value="1"/>
</dbReference>
<dbReference type="SUPFAM" id="SSF46785">
    <property type="entry name" value="Winged helix' DNA-binding domain"/>
    <property type="match status" value="2"/>
</dbReference>
<dbReference type="InterPro" id="IPR036388">
    <property type="entry name" value="WH-like_DNA-bd_sf"/>
</dbReference>
<dbReference type="GO" id="GO:0005634">
    <property type="term" value="C:nucleus"/>
    <property type="evidence" value="ECO:0007669"/>
    <property type="project" value="UniProtKB-SubCell"/>
</dbReference>
<dbReference type="CDD" id="cd18019">
    <property type="entry name" value="DEXHc_Brr2_1"/>
    <property type="match status" value="1"/>
</dbReference>
<dbReference type="EMBL" id="SDOX01000183">
    <property type="protein sequence ID" value="TFJ80001.1"/>
    <property type="molecule type" value="Genomic_DNA"/>
</dbReference>
<dbReference type="InterPro" id="IPR004179">
    <property type="entry name" value="Sec63-dom"/>
</dbReference>
<dbReference type="SMART" id="SM00487">
    <property type="entry name" value="DEXDc"/>
    <property type="match status" value="2"/>
</dbReference>
<feature type="domain" description="Helicase C-terminal" evidence="12">
    <location>
        <begin position="759"/>
        <end position="996"/>
    </location>
</feature>
<keyword evidence="14" id="KW-1185">Reference proteome</keyword>
<evidence type="ECO:0000256" key="2">
    <source>
        <dbReference type="ARBA" id="ARBA00012552"/>
    </source>
</evidence>
<dbReference type="FunFam" id="1.10.10.10:FF:000012">
    <property type="entry name" value="U5 small nuclear ribonucleoprotein helicase"/>
    <property type="match status" value="1"/>
</dbReference>
<feature type="region of interest" description="Disordered" evidence="10">
    <location>
        <begin position="2239"/>
        <end position="2261"/>
    </location>
</feature>
<dbReference type="InterPro" id="IPR001650">
    <property type="entry name" value="Helicase_C-like"/>
</dbReference>
<dbReference type="FunFam" id="1.10.3380.10:FF:000002">
    <property type="entry name" value="Activating signal cointegrator 1 complex subunit 3"/>
    <property type="match status" value="1"/>
</dbReference>
<dbReference type="PROSITE" id="PS51194">
    <property type="entry name" value="HELICASE_CTER"/>
    <property type="match status" value="1"/>
</dbReference>
<evidence type="ECO:0000256" key="7">
    <source>
        <dbReference type="ARBA" id="ARBA00022840"/>
    </source>
</evidence>
<dbReference type="Pfam" id="PF02889">
    <property type="entry name" value="Sec63"/>
    <property type="match status" value="2"/>
</dbReference>
<dbReference type="FunFam" id="1.10.10.10:FF:000024">
    <property type="entry name" value="U5 small nuclear ribonucleoprotein helicase"/>
    <property type="match status" value="1"/>
</dbReference>
<evidence type="ECO:0000256" key="9">
    <source>
        <dbReference type="ARBA" id="ARBA00047984"/>
    </source>
</evidence>
<feature type="domain" description="Helicase ATP-binding" evidence="11">
    <location>
        <begin position="1414"/>
        <end position="1600"/>
    </location>
</feature>
<comment type="caution">
    <text evidence="13">The sequence shown here is derived from an EMBL/GenBank/DDBJ whole genome shotgun (WGS) entry which is preliminary data.</text>
</comment>
<dbReference type="InterPro" id="IPR041094">
    <property type="entry name" value="Brr2_helicase_PWI"/>
</dbReference>